<feature type="transmembrane region" description="Helical" evidence="1">
    <location>
        <begin position="167"/>
        <end position="187"/>
    </location>
</feature>
<organism evidence="2">
    <name type="scientific">marine sediment metagenome</name>
    <dbReference type="NCBI Taxonomy" id="412755"/>
    <lineage>
        <taxon>unclassified sequences</taxon>
        <taxon>metagenomes</taxon>
        <taxon>ecological metagenomes</taxon>
    </lineage>
</organism>
<reference evidence="2" key="1">
    <citation type="journal article" date="2015" name="Nature">
        <title>Complex archaea that bridge the gap between prokaryotes and eukaryotes.</title>
        <authorList>
            <person name="Spang A."/>
            <person name="Saw J.H."/>
            <person name="Jorgensen S.L."/>
            <person name="Zaremba-Niedzwiedzka K."/>
            <person name="Martijn J."/>
            <person name="Lind A.E."/>
            <person name="van Eijk R."/>
            <person name="Schleper C."/>
            <person name="Guy L."/>
            <person name="Ettema T.J."/>
        </authorList>
    </citation>
    <scope>NUCLEOTIDE SEQUENCE</scope>
</reference>
<comment type="caution">
    <text evidence="2">The sequence shown here is derived from an EMBL/GenBank/DDBJ whole genome shotgun (WGS) entry which is preliminary data.</text>
</comment>
<protein>
    <submittedName>
        <fullName evidence="2">Uncharacterized protein</fullName>
    </submittedName>
</protein>
<gene>
    <name evidence="2" type="ORF">LCGC14_1723340</name>
</gene>
<feature type="transmembrane region" description="Helical" evidence="1">
    <location>
        <begin position="12"/>
        <end position="33"/>
    </location>
</feature>
<keyword evidence="1" id="KW-0812">Transmembrane</keyword>
<evidence type="ECO:0000256" key="1">
    <source>
        <dbReference type="SAM" id="Phobius"/>
    </source>
</evidence>
<accession>A0A0F9HBH4</accession>
<evidence type="ECO:0000313" key="2">
    <source>
        <dbReference type="EMBL" id="KKM08710.1"/>
    </source>
</evidence>
<keyword evidence="1" id="KW-1133">Transmembrane helix</keyword>
<keyword evidence="1" id="KW-0472">Membrane</keyword>
<dbReference type="AlphaFoldDB" id="A0A0F9HBH4"/>
<proteinExistence type="predicted"/>
<dbReference type="EMBL" id="LAZR01015538">
    <property type="protein sequence ID" value="KKM08710.1"/>
    <property type="molecule type" value="Genomic_DNA"/>
</dbReference>
<name>A0A0F9HBH4_9ZZZZ</name>
<sequence>MSLFWWRAWVLYNMPVLTTAAITGVISLASQIFKKDEPTPEEQAEKGRVWYKMLRDFVVNERTPQQLASTWRDQLPFAQKSTKQRFVENNIIGKSRDEIINALVGKINDELLKGGFDSVSKETILSGMGAGVLSAESPASLGTVSAGLSSDVFLPDKSVGDAKESRIFFLVGGVLLLTVGVFVFLFFKRKKR</sequence>